<dbReference type="Pfam" id="PF14394">
    <property type="entry name" value="DUF4423"/>
    <property type="match status" value="1"/>
</dbReference>
<dbReference type="Proteomes" id="UP000196531">
    <property type="component" value="Unassembled WGS sequence"/>
</dbReference>
<protein>
    <recommendedName>
        <fullName evidence="1">DUF4423 domain-containing protein</fullName>
    </recommendedName>
</protein>
<dbReference type="InterPro" id="IPR025537">
    <property type="entry name" value="DUF4423"/>
</dbReference>
<dbReference type="AlphaFoldDB" id="A0A1Y5F8E2"/>
<dbReference type="EMBL" id="MAAO01000006">
    <property type="protein sequence ID" value="OUR97186.1"/>
    <property type="molecule type" value="Genomic_DNA"/>
</dbReference>
<reference evidence="3" key="1">
    <citation type="journal article" date="2017" name="Proc. Natl. Acad. Sci. U.S.A.">
        <title>Simulation of Deepwater Horizon oil plume reveals substrate specialization within a complex community of hydrocarbon-degraders.</title>
        <authorList>
            <person name="Hu P."/>
            <person name="Dubinsky E.A."/>
            <person name="Probst A.J."/>
            <person name="Wang J."/>
            <person name="Sieber C.M.K."/>
            <person name="Tom L.M."/>
            <person name="Gardinali P."/>
            <person name="Banfield J.F."/>
            <person name="Atlas R.M."/>
            <person name="Andersen G.L."/>
        </authorList>
    </citation>
    <scope>NUCLEOTIDE SEQUENCE [LARGE SCALE GENOMIC DNA]</scope>
</reference>
<name>A0A1Y5F8E2_9BACT</name>
<proteinExistence type="predicted"/>
<evidence type="ECO:0000313" key="3">
    <source>
        <dbReference type="Proteomes" id="UP000196531"/>
    </source>
</evidence>
<organism evidence="2 3">
    <name type="scientific">Halobacteriovorax marinus</name>
    <dbReference type="NCBI Taxonomy" id="97084"/>
    <lineage>
        <taxon>Bacteria</taxon>
        <taxon>Pseudomonadati</taxon>
        <taxon>Bdellovibrionota</taxon>
        <taxon>Bacteriovoracia</taxon>
        <taxon>Bacteriovoracales</taxon>
        <taxon>Halobacteriovoraceae</taxon>
        <taxon>Halobacteriovorax</taxon>
    </lineage>
</organism>
<gene>
    <name evidence="2" type="ORF">A9Q84_12735</name>
</gene>
<sequence>MDKEKETNIFNYSDYREFLRDFNEMKKRVNPSWSFGLWARELGLNSISSITMIINGQRHAGKKIQKSLIDFFKFNTKEAYYFEELVKIAKSSKDNPSLTILLLDQNSELKEMREQNTAQVDLFFNWKAHCVKELTQLKDFFPSGTWIETRTNGLIKKDEGKKLLDLLISEGFLEKTFFEGKEVIQPSSTIVPTKEVTKEAAHSYHKALMENSAKAIEKDKDLRSLHATTLSLLTSDLAKAKDIIREFQINFSEQIEQSPGDEVYQLNIQLFPLTKKIS</sequence>
<comment type="caution">
    <text evidence="2">The sequence shown here is derived from an EMBL/GenBank/DDBJ whole genome shotgun (WGS) entry which is preliminary data.</text>
</comment>
<dbReference type="InterPro" id="IPR011873">
    <property type="entry name" value="CHP02147"/>
</dbReference>
<accession>A0A1Y5F8E2</accession>
<dbReference type="NCBIfam" id="TIGR02147">
    <property type="entry name" value="Fsuc_second"/>
    <property type="match status" value="1"/>
</dbReference>
<evidence type="ECO:0000259" key="1">
    <source>
        <dbReference type="Pfam" id="PF14394"/>
    </source>
</evidence>
<feature type="domain" description="DUF4423" evidence="1">
    <location>
        <begin position="111"/>
        <end position="273"/>
    </location>
</feature>
<evidence type="ECO:0000313" key="2">
    <source>
        <dbReference type="EMBL" id="OUR97186.1"/>
    </source>
</evidence>